<dbReference type="EMBL" id="WNKQ01000001">
    <property type="protein sequence ID" value="KAF5853893.1"/>
    <property type="molecule type" value="Genomic_DNA"/>
</dbReference>
<name>A0A8H6E030_COCSA</name>
<evidence type="ECO:0000313" key="2">
    <source>
        <dbReference type="Proteomes" id="UP000624244"/>
    </source>
</evidence>
<gene>
    <name evidence="1" type="ORF">GGP41_006664</name>
</gene>
<reference evidence="1" key="1">
    <citation type="submission" date="2019-11" db="EMBL/GenBank/DDBJ databases">
        <title>Bipolaris sorokiniana Genome sequencing.</title>
        <authorList>
            <person name="Wang H."/>
        </authorList>
    </citation>
    <scope>NUCLEOTIDE SEQUENCE</scope>
</reference>
<organism evidence="1 2">
    <name type="scientific">Cochliobolus sativus</name>
    <name type="common">Common root rot and spot blotch fungus</name>
    <name type="synonym">Bipolaris sorokiniana</name>
    <dbReference type="NCBI Taxonomy" id="45130"/>
    <lineage>
        <taxon>Eukaryota</taxon>
        <taxon>Fungi</taxon>
        <taxon>Dikarya</taxon>
        <taxon>Ascomycota</taxon>
        <taxon>Pezizomycotina</taxon>
        <taxon>Dothideomycetes</taxon>
        <taxon>Pleosporomycetidae</taxon>
        <taxon>Pleosporales</taxon>
        <taxon>Pleosporineae</taxon>
        <taxon>Pleosporaceae</taxon>
        <taxon>Bipolaris</taxon>
    </lineage>
</organism>
<evidence type="ECO:0000313" key="1">
    <source>
        <dbReference type="EMBL" id="KAF5853893.1"/>
    </source>
</evidence>
<sequence>MTTECVGFGDVTAAPASSGDVKKFEVSFVVGWPAERSALHDAHARTLPGGLISNGERSH</sequence>
<accession>A0A8H6E030</accession>
<proteinExistence type="predicted"/>
<dbReference type="AlphaFoldDB" id="A0A8H6E030"/>
<protein>
    <submittedName>
        <fullName evidence="1">Uncharacterized protein</fullName>
    </submittedName>
</protein>
<dbReference type="Proteomes" id="UP000624244">
    <property type="component" value="Unassembled WGS sequence"/>
</dbReference>
<comment type="caution">
    <text evidence="1">The sequence shown here is derived from an EMBL/GenBank/DDBJ whole genome shotgun (WGS) entry which is preliminary data.</text>
</comment>